<protein>
    <submittedName>
        <fullName evidence="1">Uncharacterized protein</fullName>
    </submittedName>
</protein>
<organism evidence="1 2">
    <name type="scientific">Aneurinibacillus migulanus</name>
    <name type="common">Bacillus migulanus</name>
    <dbReference type="NCBI Taxonomy" id="47500"/>
    <lineage>
        <taxon>Bacteria</taxon>
        <taxon>Bacillati</taxon>
        <taxon>Bacillota</taxon>
        <taxon>Bacilli</taxon>
        <taxon>Bacillales</taxon>
        <taxon>Paenibacillaceae</taxon>
        <taxon>Aneurinibacillus group</taxon>
        <taxon>Aneurinibacillus</taxon>
    </lineage>
</organism>
<proteinExistence type="predicted"/>
<gene>
    <name evidence="1" type="ORF">SAMN04487909_11929</name>
</gene>
<dbReference type="AlphaFoldDB" id="A0A1G8U7J0"/>
<dbReference type="GeneID" id="43759342"/>
<name>A0A1G8U7J0_ANEMI</name>
<accession>A0A1G8U7J0</accession>
<evidence type="ECO:0000313" key="2">
    <source>
        <dbReference type="Proteomes" id="UP000182836"/>
    </source>
</evidence>
<sequence>MALLNQIIFLQQLKDELIEKAKDPNVTYSQTLEIYKELRKINIKIQEMRQ</sequence>
<dbReference type="RefSeq" id="WP_158502455.1">
    <property type="nucleotide sequence ID" value="NZ_BJOA01000112.1"/>
</dbReference>
<dbReference type="EMBL" id="FNED01000019">
    <property type="protein sequence ID" value="SDJ49689.1"/>
    <property type="molecule type" value="Genomic_DNA"/>
</dbReference>
<dbReference type="OrthoDB" id="2680362at2"/>
<reference evidence="1 2" key="1">
    <citation type="submission" date="2016-10" db="EMBL/GenBank/DDBJ databases">
        <authorList>
            <person name="de Groot N.N."/>
        </authorList>
    </citation>
    <scope>NUCLEOTIDE SEQUENCE [LARGE SCALE GENOMIC DNA]</scope>
    <source>
        <strain evidence="1 2">DSM 2895</strain>
    </source>
</reference>
<dbReference type="Proteomes" id="UP000182836">
    <property type="component" value="Unassembled WGS sequence"/>
</dbReference>
<evidence type="ECO:0000313" key="1">
    <source>
        <dbReference type="EMBL" id="SDJ49689.1"/>
    </source>
</evidence>